<dbReference type="InterPro" id="IPR002491">
    <property type="entry name" value="ABC_transptr_periplasmic_BD"/>
</dbReference>
<dbReference type="InterPro" id="IPR054828">
    <property type="entry name" value="Vit_B12_bind_prot"/>
</dbReference>
<dbReference type="Pfam" id="PF00432">
    <property type="entry name" value="Prenyltrans"/>
    <property type="match status" value="2"/>
</dbReference>
<evidence type="ECO:0000259" key="3">
    <source>
        <dbReference type="PROSITE" id="PS50983"/>
    </source>
</evidence>
<dbReference type="AlphaFoldDB" id="A0A9Q4PYP7"/>
<evidence type="ECO:0000313" key="4">
    <source>
        <dbReference type="EMBL" id="MDE4908352.1"/>
    </source>
</evidence>
<proteinExistence type="predicted"/>
<dbReference type="SUPFAM" id="SSF48239">
    <property type="entry name" value="Terpenoid cyclases/Protein prenyltransferases"/>
    <property type="match status" value="2"/>
</dbReference>
<dbReference type="Proteomes" id="UP001143747">
    <property type="component" value="Unassembled WGS sequence"/>
</dbReference>
<sequence length="659" mass="69532">MDKKTHIFFLILLLVPCLVVTVGAYPLTADNDEVNSALAYLSSCQQADGGFAEDGKESSPALSTWAIIAIAAAGSDPDQWSAGGASAGEYLHTVADETVGIDGTSETSKLIITLVAAGEDPRNFEGYDFVELLQKKQREDGRYGEHIYTTSWAVMALSAVGEDTANAVAWLKSQQNEDGGFGWAVGAESDCDDTSSVTEALIAGGTPKDAPVIRDVVMYLKSKQQADGGFNYGGSSATNSASDSWVIQALVAAGEDPLTWTTATGNTPVSHLLAFQADEGYFRWTSVLTDLPCRMTATAIPALTGKPFPIIPDENAVPVAPPTPVAKPVATVTPPPSPGAIPVQDAGGRTVTDDFGKEVYIPAKPQRIVSLAPANTEILYALGLGDKVVGVTDYCNYPEEALTVEKVGGYSSVNIEKVLQAKPDLVLAAYGNTAEVIDHLDSLGLTVISLNPTSIGDVMDNIQLVGEATWSDDEAAAVVGDMQARIDAVKIAVACADTTPSVVHMVWNDPIWVSGSGSFQDEMFAMAGATNAFSSVSGWEIVSMEEFIVTDPDVIIANSGSGMGVSNYDILYRYVTEEPRFQGLSAVKEERVYLVDSDVIDRGSPRIVDALEIVARDIHPECFTEGNTSHPVATQTPAPFIGALASLAVAGLCLRGQKD</sequence>
<dbReference type="GO" id="GO:0003824">
    <property type="term" value="F:catalytic activity"/>
    <property type="evidence" value="ECO:0007669"/>
    <property type="project" value="InterPro"/>
</dbReference>
<dbReference type="Gene3D" id="1.50.10.20">
    <property type="match status" value="3"/>
</dbReference>
<dbReference type="PANTHER" id="PTHR30535:SF34">
    <property type="entry name" value="MOLYBDATE-BINDING PROTEIN MOLA"/>
    <property type="match status" value="1"/>
</dbReference>
<protein>
    <submittedName>
        <fullName evidence="4">Helical backbone metal receptor</fullName>
    </submittedName>
</protein>
<dbReference type="SUPFAM" id="SSF53807">
    <property type="entry name" value="Helical backbone' metal receptor"/>
    <property type="match status" value="1"/>
</dbReference>
<keyword evidence="2" id="KW-0677">Repeat</keyword>
<keyword evidence="1" id="KW-0732">Signal</keyword>
<accession>A0A9Q4PYP7</accession>
<gene>
    <name evidence="4" type="ORF">L0665_06975</name>
</gene>
<feature type="domain" description="Fe/B12 periplasmic-binding" evidence="3">
    <location>
        <begin position="367"/>
        <end position="622"/>
    </location>
</feature>
<organism evidence="4 5">
    <name type="scientific">Methanogenium marinum</name>
    <dbReference type="NCBI Taxonomy" id="348610"/>
    <lineage>
        <taxon>Archaea</taxon>
        <taxon>Methanobacteriati</taxon>
        <taxon>Methanobacteriota</taxon>
        <taxon>Stenosarchaea group</taxon>
        <taxon>Methanomicrobia</taxon>
        <taxon>Methanomicrobiales</taxon>
        <taxon>Methanomicrobiaceae</taxon>
        <taxon>Methanogenium</taxon>
    </lineage>
</organism>
<evidence type="ECO:0000256" key="1">
    <source>
        <dbReference type="ARBA" id="ARBA00022729"/>
    </source>
</evidence>
<comment type="caution">
    <text evidence="4">The sequence shown here is derived from an EMBL/GenBank/DDBJ whole genome shotgun (WGS) entry which is preliminary data.</text>
</comment>
<dbReference type="InterPro" id="IPR008930">
    <property type="entry name" value="Terpenoid_cyclase/PrenylTrfase"/>
</dbReference>
<dbReference type="PROSITE" id="PS50983">
    <property type="entry name" value="FE_B12_PBP"/>
    <property type="match status" value="1"/>
</dbReference>
<evidence type="ECO:0000256" key="2">
    <source>
        <dbReference type="ARBA" id="ARBA00022737"/>
    </source>
</evidence>
<evidence type="ECO:0000313" key="5">
    <source>
        <dbReference type="Proteomes" id="UP001143747"/>
    </source>
</evidence>
<keyword evidence="5" id="KW-1185">Reference proteome</keyword>
<dbReference type="Pfam" id="PF01497">
    <property type="entry name" value="Peripla_BP_2"/>
    <property type="match status" value="1"/>
</dbReference>
<dbReference type="GO" id="GO:0071281">
    <property type="term" value="P:cellular response to iron ion"/>
    <property type="evidence" value="ECO:0007669"/>
    <property type="project" value="TreeGrafter"/>
</dbReference>
<dbReference type="InterPro" id="IPR032696">
    <property type="entry name" value="SQ_cyclase_C"/>
</dbReference>
<dbReference type="InterPro" id="IPR001330">
    <property type="entry name" value="Prenyltrans"/>
</dbReference>
<reference evidence="4" key="1">
    <citation type="submission" date="2022-01" db="EMBL/GenBank/DDBJ databases">
        <title>Draft genome of Methanogenium marinum DSM 15558.</title>
        <authorList>
            <person name="Chen S.-C."/>
            <person name="You Y.-T."/>
        </authorList>
    </citation>
    <scope>NUCLEOTIDE SEQUENCE</scope>
    <source>
        <strain evidence="4">DSM 15558</strain>
    </source>
</reference>
<dbReference type="RefSeq" id="WP_274924983.1">
    <property type="nucleotide sequence ID" value="NZ_JAKELO010000002.1"/>
</dbReference>
<dbReference type="PANTHER" id="PTHR30535">
    <property type="entry name" value="VITAMIN B12-BINDING PROTEIN"/>
    <property type="match status" value="1"/>
</dbReference>
<dbReference type="CDD" id="cd01143">
    <property type="entry name" value="YvrC"/>
    <property type="match status" value="1"/>
</dbReference>
<dbReference type="EMBL" id="JAKELO010000002">
    <property type="protein sequence ID" value="MDE4908352.1"/>
    <property type="molecule type" value="Genomic_DNA"/>
</dbReference>
<dbReference type="NCBIfam" id="NF038402">
    <property type="entry name" value="TroA_like"/>
    <property type="match status" value="1"/>
</dbReference>
<name>A0A9Q4PYP7_9EURY</name>
<dbReference type="Gene3D" id="3.40.50.1980">
    <property type="entry name" value="Nitrogenase molybdenum iron protein domain"/>
    <property type="match status" value="2"/>
</dbReference>
<keyword evidence="4" id="KW-0675">Receptor</keyword>
<dbReference type="CDD" id="cd00688">
    <property type="entry name" value="ISOPREN_C2_like"/>
    <property type="match status" value="1"/>
</dbReference>
<dbReference type="InterPro" id="IPR050902">
    <property type="entry name" value="ABC_Transporter_SBP"/>
</dbReference>
<dbReference type="Pfam" id="PF13243">
    <property type="entry name" value="SQHop_cyclase_C"/>
    <property type="match status" value="1"/>
</dbReference>